<dbReference type="AlphaFoldDB" id="A0A193C9U5"/>
<protein>
    <submittedName>
        <fullName evidence="1">Uncharacterized protein</fullName>
    </submittedName>
</protein>
<evidence type="ECO:0000313" key="1">
    <source>
        <dbReference type="EMBL" id="ANN21095.1"/>
    </source>
</evidence>
<organism evidence="1 2">
    <name type="scientific">Amycolatopsis orientalis</name>
    <name type="common">Nocardia orientalis</name>
    <dbReference type="NCBI Taxonomy" id="31958"/>
    <lineage>
        <taxon>Bacteria</taxon>
        <taxon>Bacillati</taxon>
        <taxon>Actinomycetota</taxon>
        <taxon>Actinomycetes</taxon>
        <taxon>Pseudonocardiales</taxon>
        <taxon>Pseudonocardiaceae</taxon>
        <taxon>Amycolatopsis</taxon>
    </lineage>
</organism>
<accession>A0A193C9U5</accession>
<dbReference type="KEGG" id="aori:SD37_39605"/>
<dbReference type="EMBL" id="CP016174">
    <property type="protein sequence ID" value="ANN21095.1"/>
    <property type="molecule type" value="Genomic_DNA"/>
</dbReference>
<gene>
    <name evidence="1" type="ORF">SD37_39605</name>
</gene>
<reference evidence="1 2" key="1">
    <citation type="journal article" date="2015" name="Genome Announc.">
        <title>Draft Genome Sequence of Norvancomycin-Producing Strain Amycolatopsis orientalis CPCC200066.</title>
        <authorList>
            <person name="Lei X."/>
            <person name="Yuan F."/>
            <person name="Shi Y."/>
            <person name="Li X."/>
            <person name="Wang L."/>
            <person name="Hong B."/>
        </authorList>
    </citation>
    <scope>NUCLEOTIDE SEQUENCE [LARGE SCALE GENOMIC DNA]</scope>
    <source>
        <strain evidence="1 2">B-37</strain>
    </source>
</reference>
<proteinExistence type="predicted"/>
<dbReference type="Proteomes" id="UP000093695">
    <property type="component" value="Chromosome"/>
</dbReference>
<keyword evidence="2" id="KW-1185">Reference proteome</keyword>
<evidence type="ECO:0000313" key="2">
    <source>
        <dbReference type="Proteomes" id="UP000093695"/>
    </source>
</evidence>
<name>A0A193C9U5_AMYOR</name>
<sequence length="65" mass="6680">MRPAEQVEAQGFGTFVIVGTECGQQGIEDAFIAGVAGFGQVVQSRPSTARGQLGELLVSQTGAIL</sequence>